<name>A0ACC3CV83_9PEZI</name>
<evidence type="ECO:0000313" key="2">
    <source>
        <dbReference type="Proteomes" id="UP001186974"/>
    </source>
</evidence>
<keyword evidence="2" id="KW-1185">Reference proteome</keyword>
<dbReference type="EMBL" id="JAWDJW010010989">
    <property type="protein sequence ID" value="KAK3045133.1"/>
    <property type="molecule type" value="Genomic_DNA"/>
</dbReference>
<comment type="caution">
    <text evidence="1">The sequence shown here is derived from an EMBL/GenBank/DDBJ whole genome shotgun (WGS) entry which is preliminary data.</text>
</comment>
<proteinExistence type="predicted"/>
<reference evidence="1" key="1">
    <citation type="submission" date="2024-09" db="EMBL/GenBank/DDBJ databases">
        <title>Black Yeasts Isolated from many extreme environments.</title>
        <authorList>
            <person name="Coleine C."/>
            <person name="Stajich J.E."/>
            <person name="Selbmann L."/>
        </authorList>
    </citation>
    <scope>NUCLEOTIDE SEQUENCE</scope>
    <source>
        <strain evidence="1">CCFEE 5737</strain>
    </source>
</reference>
<evidence type="ECO:0000313" key="1">
    <source>
        <dbReference type="EMBL" id="KAK3045133.1"/>
    </source>
</evidence>
<dbReference type="Proteomes" id="UP001186974">
    <property type="component" value="Unassembled WGS sequence"/>
</dbReference>
<sequence length="242" mass="26882">MKEAQGAAVSGKHLLDRLPHLPQLHRPTKEELLSAATGFWSRLKVRFKWLTIRSNRRFNLDDVSGFFSWILLGHIFWLILGTTTFFSLAVFTINTVFAQETLAKWIGNYLTKSSGLKVVFESAVVPRWKDGVISFQNVFVSRRPGQGNANVTKGSPESAAAAAAVQAGRPEGGEPVEEENTNYSQFDLSIGTVNVTLSFAKWFNGKGLLKDVEVKGLRGVVDRTSVRPPAEPVDPRSYKHEH</sequence>
<accession>A0ACC3CV83</accession>
<organism evidence="1 2">
    <name type="scientific">Coniosporium uncinatum</name>
    <dbReference type="NCBI Taxonomy" id="93489"/>
    <lineage>
        <taxon>Eukaryota</taxon>
        <taxon>Fungi</taxon>
        <taxon>Dikarya</taxon>
        <taxon>Ascomycota</taxon>
        <taxon>Pezizomycotina</taxon>
        <taxon>Dothideomycetes</taxon>
        <taxon>Dothideomycetes incertae sedis</taxon>
        <taxon>Coniosporium</taxon>
    </lineage>
</organism>
<protein>
    <submittedName>
        <fullName evidence="1">Uncharacterized protein</fullName>
    </submittedName>
</protein>
<feature type="non-terminal residue" evidence="1">
    <location>
        <position position="242"/>
    </location>
</feature>
<gene>
    <name evidence="1" type="ORF">LTS18_014501</name>
</gene>